<dbReference type="GeneID" id="93641338"/>
<dbReference type="Gene3D" id="3.30.360.10">
    <property type="entry name" value="Dihydrodipicolinate Reductase, domain 2"/>
    <property type="match status" value="1"/>
</dbReference>
<dbReference type="PANTHER" id="PTHR43054:SF1">
    <property type="entry name" value="SCYLLO-INOSITOL 2-DEHYDROGENASE (NADP(+)) IOLU"/>
    <property type="match status" value="1"/>
</dbReference>
<dbReference type="KEGG" id="bmeg:BG04_3277"/>
<dbReference type="Pfam" id="PF22725">
    <property type="entry name" value="GFO_IDH_MocA_C3"/>
    <property type="match status" value="1"/>
</dbReference>
<dbReference type="HOGENOM" id="CLU_023194_7_0_9"/>
<dbReference type="Gene3D" id="3.40.50.720">
    <property type="entry name" value="NAD(P)-binding Rossmann-like Domain"/>
    <property type="match status" value="1"/>
</dbReference>
<accession>A0A0B6AK02</accession>
<dbReference type="SUPFAM" id="SSF51735">
    <property type="entry name" value="NAD(P)-binding Rossmann-fold domains"/>
    <property type="match status" value="1"/>
</dbReference>
<evidence type="ECO:0000259" key="1">
    <source>
        <dbReference type="Pfam" id="PF01408"/>
    </source>
</evidence>
<evidence type="ECO:0000259" key="2">
    <source>
        <dbReference type="Pfam" id="PF22725"/>
    </source>
</evidence>
<dbReference type="AlphaFoldDB" id="A0A0B6AK02"/>
<dbReference type="PANTHER" id="PTHR43054">
    <property type="match status" value="1"/>
</dbReference>
<dbReference type="InterPro" id="IPR000683">
    <property type="entry name" value="Gfo/Idh/MocA-like_OxRdtase_N"/>
</dbReference>
<gene>
    <name evidence="3" type="ORF">BG04_3277</name>
</gene>
<dbReference type="InterPro" id="IPR036291">
    <property type="entry name" value="NAD(P)-bd_dom_sf"/>
</dbReference>
<dbReference type="RefSeq" id="WP_034653985.1">
    <property type="nucleotide sequence ID" value="NZ_BCVB01000007.1"/>
</dbReference>
<dbReference type="Pfam" id="PF01408">
    <property type="entry name" value="GFO_IDH_MocA"/>
    <property type="match status" value="1"/>
</dbReference>
<proteinExistence type="predicted"/>
<evidence type="ECO:0000313" key="4">
    <source>
        <dbReference type="Proteomes" id="UP000031829"/>
    </source>
</evidence>
<dbReference type="SUPFAM" id="SSF55347">
    <property type="entry name" value="Glyceraldehyde-3-phosphate dehydrogenase-like, C-terminal domain"/>
    <property type="match status" value="1"/>
</dbReference>
<dbReference type="Proteomes" id="UP000031829">
    <property type="component" value="Chromosome"/>
</dbReference>
<feature type="domain" description="GFO/IDH/MocA-like oxidoreductase" evidence="2">
    <location>
        <begin position="138"/>
        <end position="247"/>
    </location>
</feature>
<feature type="domain" description="Gfo/Idh/MocA-like oxidoreductase N-terminal" evidence="1">
    <location>
        <begin position="2"/>
        <end position="119"/>
    </location>
</feature>
<dbReference type="InterPro" id="IPR055170">
    <property type="entry name" value="GFO_IDH_MocA-like_dom"/>
</dbReference>
<evidence type="ECO:0000313" key="3">
    <source>
        <dbReference type="EMBL" id="AJI20898.1"/>
    </source>
</evidence>
<organism evidence="3 4">
    <name type="scientific">Priestia megaterium (strain ATCC 14581 / DSM 32 / CCUG 1817 / JCM 2506 / NBRC 15308 / NCIMB 9376 / NCTC 10342 / NRRL B-14308 / VKM B-512 / Ford 19)</name>
    <name type="common">Bacillus megaterium</name>
    <dbReference type="NCBI Taxonomy" id="1348623"/>
    <lineage>
        <taxon>Bacteria</taxon>
        <taxon>Bacillati</taxon>
        <taxon>Bacillota</taxon>
        <taxon>Bacilli</taxon>
        <taxon>Bacillales</taxon>
        <taxon>Bacillaceae</taxon>
        <taxon>Priestia</taxon>
    </lineage>
</organism>
<protein>
    <submittedName>
        <fullName evidence="3">Oxidoreductase, NAD-binding Rossmann fold family protein</fullName>
    </submittedName>
</protein>
<reference evidence="3 4" key="1">
    <citation type="journal article" date="2015" name="Genome Announc.">
        <title>Complete genome sequences for 35 biothreat assay-relevant bacillus species.</title>
        <authorList>
            <person name="Johnson S.L."/>
            <person name="Daligault H.E."/>
            <person name="Davenport K.W."/>
            <person name="Jaissle J."/>
            <person name="Frey K.G."/>
            <person name="Ladner J.T."/>
            <person name="Broomall S.M."/>
            <person name="Bishop-Lilly K.A."/>
            <person name="Bruce D.C."/>
            <person name="Gibbons H.S."/>
            <person name="Coyne S.R."/>
            <person name="Lo C.C."/>
            <person name="Meincke L."/>
            <person name="Munk A.C."/>
            <person name="Koroleva G.I."/>
            <person name="Rosenzweig C.N."/>
            <person name="Palacios G.F."/>
            <person name="Redden C.L."/>
            <person name="Minogue T.D."/>
            <person name="Chain P.S."/>
        </authorList>
    </citation>
    <scope>NUCLEOTIDE SEQUENCE [LARGE SCALE GENOMIC DNA]</scope>
    <source>
        <strain evidence="4">ATCC 14581 / DSM 32 / JCM 2506 / NBRC 15308 / NCIMB 9376 / NCTC 10342 / NRRL B-14308 / VKM B-512</strain>
    </source>
</reference>
<sequence length="328" mass="37263">MIRFGVIGTNWITDRLLESAQYVDDFQLAAVYSRTIEKAEEFAGKYDIPHIFTDLEEMAASAEIDAVYIATPNAYHAEQAILFLKNNKHVLCEKPLAANAAEVTRMIQTAKNHKVLLMEAMKSTLLPNFKVIQENLHKIGPIRKYVASYCQYSSRYDKYKEGIVLNAFKPELANGSLMDLGVYCLYPLITLFGGPHKIKATAFMLESGVDGEGSVAFEYEDRDAVIMYSKITNSHLPSEIQGEKGSMVIDKIHTAEKVEIRYNDGRVEELTVDQPYPAMYYEINEFVELLKQGKMESDTNSYENSYLTMHVMDKVREQIGLVYPNDNK</sequence>
<name>A0A0B6AK02_PRIM2</name>
<dbReference type="GO" id="GO:0000166">
    <property type="term" value="F:nucleotide binding"/>
    <property type="evidence" value="ECO:0007669"/>
    <property type="project" value="InterPro"/>
</dbReference>
<dbReference type="EMBL" id="CP009920">
    <property type="protein sequence ID" value="AJI20898.1"/>
    <property type="molecule type" value="Genomic_DNA"/>
</dbReference>